<feature type="compositionally biased region" description="Gly residues" evidence="1">
    <location>
        <begin position="49"/>
        <end position="59"/>
    </location>
</feature>
<dbReference type="PANTHER" id="PTHR34396:SF30">
    <property type="entry name" value="OS10G0378900 PROTEIN"/>
    <property type="match status" value="1"/>
</dbReference>
<dbReference type="GO" id="GO:0005634">
    <property type="term" value="C:nucleus"/>
    <property type="evidence" value="ECO:0007669"/>
    <property type="project" value="TreeGrafter"/>
</dbReference>
<protein>
    <recommendedName>
        <fullName evidence="4">BED-type domain-containing protein</fullName>
    </recommendedName>
</protein>
<keyword evidence="3" id="KW-1185">Reference proteome</keyword>
<feature type="compositionally biased region" description="Low complexity" evidence="1">
    <location>
        <begin position="60"/>
        <end position="74"/>
    </location>
</feature>
<dbReference type="EMBL" id="CM029046">
    <property type="protein sequence ID" value="KAG2587335.1"/>
    <property type="molecule type" value="Genomic_DNA"/>
</dbReference>
<proteinExistence type="predicted"/>
<gene>
    <name evidence="2" type="ORF">PVAP13_5NG135081</name>
</gene>
<dbReference type="Proteomes" id="UP000823388">
    <property type="component" value="Chromosome 5N"/>
</dbReference>
<dbReference type="GO" id="GO:1990837">
    <property type="term" value="F:sequence-specific double-stranded DNA binding"/>
    <property type="evidence" value="ECO:0007669"/>
    <property type="project" value="TreeGrafter"/>
</dbReference>
<evidence type="ECO:0000256" key="1">
    <source>
        <dbReference type="SAM" id="MobiDB-lite"/>
    </source>
</evidence>
<comment type="caution">
    <text evidence="2">The sequence shown here is derived from an EMBL/GenBank/DDBJ whole genome shotgun (WGS) entry which is preliminary data.</text>
</comment>
<evidence type="ECO:0000313" key="2">
    <source>
        <dbReference type="EMBL" id="KAG2587335.1"/>
    </source>
</evidence>
<accession>A0A8T0RQA3</accession>
<evidence type="ECO:0008006" key="4">
    <source>
        <dbReference type="Google" id="ProtNLM"/>
    </source>
</evidence>
<dbReference type="SMART" id="SM00614">
    <property type="entry name" value="ZnF_BED"/>
    <property type="match status" value="1"/>
</dbReference>
<dbReference type="AlphaFoldDB" id="A0A8T0RQA3"/>
<organism evidence="2 3">
    <name type="scientific">Panicum virgatum</name>
    <name type="common">Blackwell switchgrass</name>
    <dbReference type="NCBI Taxonomy" id="38727"/>
    <lineage>
        <taxon>Eukaryota</taxon>
        <taxon>Viridiplantae</taxon>
        <taxon>Streptophyta</taxon>
        <taxon>Embryophyta</taxon>
        <taxon>Tracheophyta</taxon>
        <taxon>Spermatophyta</taxon>
        <taxon>Magnoliopsida</taxon>
        <taxon>Liliopsida</taxon>
        <taxon>Poales</taxon>
        <taxon>Poaceae</taxon>
        <taxon>PACMAD clade</taxon>
        <taxon>Panicoideae</taxon>
        <taxon>Panicodae</taxon>
        <taxon>Paniceae</taxon>
        <taxon>Panicinae</taxon>
        <taxon>Panicum</taxon>
        <taxon>Panicum sect. Hiantes</taxon>
    </lineage>
</organism>
<dbReference type="GO" id="GO:0006357">
    <property type="term" value="P:regulation of transcription by RNA polymerase II"/>
    <property type="evidence" value="ECO:0007669"/>
    <property type="project" value="TreeGrafter"/>
</dbReference>
<name>A0A8T0RQA3_PANVG</name>
<feature type="region of interest" description="Disordered" evidence="1">
    <location>
        <begin position="46"/>
        <end position="74"/>
    </location>
</feature>
<reference evidence="2" key="1">
    <citation type="submission" date="2020-05" db="EMBL/GenBank/DDBJ databases">
        <title>WGS assembly of Panicum virgatum.</title>
        <authorList>
            <person name="Lovell J.T."/>
            <person name="Jenkins J."/>
            <person name="Shu S."/>
            <person name="Juenger T.E."/>
            <person name="Schmutz J."/>
        </authorList>
    </citation>
    <scope>NUCLEOTIDE SEQUENCE</scope>
    <source>
        <strain evidence="2">AP13</strain>
    </source>
</reference>
<dbReference type="InterPro" id="IPR053031">
    <property type="entry name" value="Cuticle_assoc_protein"/>
</dbReference>
<evidence type="ECO:0000313" key="3">
    <source>
        <dbReference type="Proteomes" id="UP000823388"/>
    </source>
</evidence>
<dbReference type="PANTHER" id="PTHR34396">
    <property type="entry name" value="OS03G0264950 PROTEIN-RELATED"/>
    <property type="match status" value="1"/>
</dbReference>
<sequence>MDDMEEYTVNDNLRACGLPGDDDDNDTTADTEVLFDSAVAPINVDGIANAGGRGDGVGGSATPTPTSTPSASSTEQAVFKHARSGAWWDFEQIFETLPSGKQVRIAAKCCHCSHVLSGHSSAGTGHLLRHQKQCLKKSKHAALVQSRLQFNGDGYVSGWEYKPDVARRGLCRLISRLDLTLGFGCEEDFEEYIQRAHNPRFSRVSRQTTTRDLEKNTFLSVVLL</sequence>